<comment type="caution">
    <text evidence="1">The sequence shown here is derived from an EMBL/GenBank/DDBJ whole genome shotgun (WGS) entry which is preliminary data.</text>
</comment>
<reference evidence="1" key="1">
    <citation type="journal article" date="2023" name="PLoS Negl. Trop. Dis.">
        <title>A genome sequence for Biomphalaria pfeifferi, the major vector snail for the human-infecting parasite Schistosoma mansoni.</title>
        <authorList>
            <person name="Bu L."/>
            <person name="Lu L."/>
            <person name="Laidemitt M.R."/>
            <person name="Zhang S.M."/>
            <person name="Mutuku M."/>
            <person name="Mkoji G."/>
            <person name="Steinauer M."/>
            <person name="Loker E.S."/>
        </authorList>
    </citation>
    <scope>NUCLEOTIDE SEQUENCE</scope>
    <source>
        <strain evidence="1">KasaAsao</strain>
    </source>
</reference>
<feature type="non-terminal residue" evidence="1">
    <location>
        <position position="1"/>
    </location>
</feature>
<dbReference type="AlphaFoldDB" id="A0AAD8AQQ1"/>
<evidence type="ECO:0000313" key="2">
    <source>
        <dbReference type="Proteomes" id="UP001233172"/>
    </source>
</evidence>
<protein>
    <submittedName>
        <fullName evidence="1">Uncharacterized protein</fullName>
    </submittedName>
</protein>
<keyword evidence="2" id="KW-1185">Reference proteome</keyword>
<proteinExistence type="predicted"/>
<dbReference type="EMBL" id="JASAOG010000311">
    <property type="protein sequence ID" value="KAK0040691.1"/>
    <property type="molecule type" value="Genomic_DNA"/>
</dbReference>
<reference evidence="1" key="2">
    <citation type="submission" date="2023-04" db="EMBL/GenBank/DDBJ databases">
        <authorList>
            <person name="Bu L."/>
            <person name="Lu L."/>
            <person name="Laidemitt M.R."/>
            <person name="Zhang S.M."/>
            <person name="Mutuku M."/>
            <person name="Mkoji G."/>
            <person name="Steinauer M."/>
            <person name="Loker E.S."/>
        </authorList>
    </citation>
    <scope>NUCLEOTIDE SEQUENCE</scope>
    <source>
        <strain evidence="1">KasaAsao</strain>
        <tissue evidence="1">Whole Snail</tissue>
    </source>
</reference>
<evidence type="ECO:0000313" key="1">
    <source>
        <dbReference type="EMBL" id="KAK0040691.1"/>
    </source>
</evidence>
<accession>A0AAD8AQQ1</accession>
<sequence>IPEDLQKEITKESPEDCLPLPIKPDKTLFNIWEETRTQTEIKWNKPENSDCFTSVFYEIQIRVGDNDWLDLAENRHPNYRVYYAEGVTIFGKTKIKQEAITHLVQLRIRPVGVITRNNKEVKMHGHWCENILFSIEAKNQINHIQNGTV</sequence>
<name>A0AAD8AQQ1_BIOPF</name>
<organism evidence="1 2">
    <name type="scientific">Biomphalaria pfeifferi</name>
    <name type="common">Bloodfluke planorb</name>
    <name type="synonym">Freshwater snail</name>
    <dbReference type="NCBI Taxonomy" id="112525"/>
    <lineage>
        <taxon>Eukaryota</taxon>
        <taxon>Metazoa</taxon>
        <taxon>Spiralia</taxon>
        <taxon>Lophotrochozoa</taxon>
        <taxon>Mollusca</taxon>
        <taxon>Gastropoda</taxon>
        <taxon>Heterobranchia</taxon>
        <taxon>Euthyneura</taxon>
        <taxon>Panpulmonata</taxon>
        <taxon>Hygrophila</taxon>
        <taxon>Lymnaeoidea</taxon>
        <taxon>Planorbidae</taxon>
        <taxon>Biomphalaria</taxon>
    </lineage>
</organism>
<dbReference type="Proteomes" id="UP001233172">
    <property type="component" value="Unassembled WGS sequence"/>
</dbReference>
<gene>
    <name evidence="1" type="ORF">Bpfe_029894</name>
</gene>